<evidence type="ECO:0000256" key="1">
    <source>
        <dbReference type="SAM" id="MobiDB-lite"/>
    </source>
</evidence>
<dbReference type="AlphaFoldDB" id="A0A2H1WR94"/>
<accession>A0A2H1WR94</accession>
<organism evidence="2">
    <name type="scientific">Spodoptera frugiperda</name>
    <name type="common">Fall armyworm</name>
    <dbReference type="NCBI Taxonomy" id="7108"/>
    <lineage>
        <taxon>Eukaryota</taxon>
        <taxon>Metazoa</taxon>
        <taxon>Ecdysozoa</taxon>
        <taxon>Arthropoda</taxon>
        <taxon>Hexapoda</taxon>
        <taxon>Insecta</taxon>
        <taxon>Pterygota</taxon>
        <taxon>Neoptera</taxon>
        <taxon>Endopterygota</taxon>
        <taxon>Lepidoptera</taxon>
        <taxon>Glossata</taxon>
        <taxon>Ditrysia</taxon>
        <taxon>Noctuoidea</taxon>
        <taxon>Noctuidae</taxon>
        <taxon>Amphipyrinae</taxon>
        <taxon>Spodoptera</taxon>
    </lineage>
</organism>
<protein>
    <submittedName>
        <fullName evidence="2">SFRICE_004367</fullName>
    </submittedName>
</protein>
<evidence type="ECO:0000313" key="2">
    <source>
        <dbReference type="EMBL" id="SOQ55527.1"/>
    </source>
</evidence>
<sequence>MKLSGYNTILPTPVTRYVRSHVSHSACGAVNCNMRHTNVSQGLHDPDSYDRKRHKNDSTNIV</sequence>
<proteinExistence type="predicted"/>
<gene>
    <name evidence="2" type="ORF">SFRICE_004367</name>
</gene>
<reference evidence="2" key="1">
    <citation type="submission" date="2016-07" db="EMBL/GenBank/DDBJ databases">
        <authorList>
            <person name="Bretaudeau A."/>
        </authorList>
    </citation>
    <scope>NUCLEOTIDE SEQUENCE</scope>
    <source>
        <strain evidence="2">Rice</strain>
        <tissue evidence="2">Whole body</tissue>
    </source>
</reference>
<feature type="region of interest" description="Disordered" evidence="1">
    <location>
        <begin position="37"/>
        <end position="62"/>
    </location>
</feature>
<name>A0A2H1WR94_SPOFR</name>
<dbReference type="EMBL" id="ODYU01010430">
    <property type="protein sequence ID" value="SOQ55527.1"/>
    <property type="molecule type" value="Genomic_DNA"/>
</dbReference>